<dbReference type="AlphaFoldDB" id="A0A1M7YE44"/>
<gene>
    <name evidence="6" type="ORF">SAMN02745220_03638</name>
</gene>
<keyword evidence="7" id="KW-1185">Reference proteome</keyword>
<name>A0A1M7YE44_9BACT</name>
<evidence type="ECO:0000259" key="5">
    <source>
        <dbReference type="Pfam" id="PF00700"/>
    </source>
</evidence>
<evidence type="ECO:0000259" key="4">
    <source>
        <dbReference type="Pfam" id="PF00669"/>
    </source>
</evidence>
<dbReference type="NCBIfam" id="TIGR02550">
    <property type="entry name" value="flagell_flgL"/>
    <property type="match status" value="1"/>
</dbReference>
<dbReference type="Proteomes" id="UP000184603">
    <property type="component" value="Unassembled WGS sequence"/>
</dbReference>
<comment type="subcellular location">
    <subcellularLocation>
        <location evidence="1">Bacterial flagellum</location>
    </subcellularLocation>
</comment>
<dbReference type="GO" id="GO:0005198">
    <property type="term" value="F:structural molecule activity"/>
    <property type="evidence" value="ECO:0007669"/>
    <property type="project" value="InterPro"/>
</dbReference>
<dbReference type="InterPro" id="IPR001492">
    <property type="entry name" value="Flagellin"/>
</dbReference>
<dbReference type="SUPFAM" id="SSF64518">
    <property type="entry name" value="Phase 1 flagellin"/>
    <property type="match status" value="1"/>
</dbReference>
<keyword evidence="6" id="KW-0282">Flagellum</keyword>
<dbReference type="Pfam" id="PF00700">
    <property type="entry name" value="Flagellin_C"/>
    <property type="match status" value="1"/>
</dbReference>
<dbReference type="EMBL" id="FRFE01000020">
    <property type="protein sequence ID" value="SHO50768.1"/>
    <property type="molecule type" value="Genomic_DNA"/>
</dbReference>
<dbReference type="InterPro" id="IPR013384">
    <property type="entry name" value="Flagell_FlgL"/>
</dbReference>
<dbReference type="RefSeq" id="WP_073615089.1">
    <property type="nucleotide sequence ID" value="NZ_FRFE01000020.1"/>
</dbReference>
<dbReference type="STRING" id="1121416.SAMN02745220_03638"/>
<evidence type="ECO:0000256" key="1">
    <source>
        <dbReference type="ARBA" id="ARBA00004365"/>
    </source>
</evidence>
<comment type="similarity">
    <text evidence="2">Belongs to the bacterial flagellin family.</text>
</comment>
<evidence type="ECO:0000313" key="6">
    <source>
        <dbReference type="EMBL" id="SHO50768.1"/>
    </source>
</evidence>
<evidence type="ECO:0000256" key="3">
    <source>
        <dbReference type="ARBA" id="ARBA00023143"/>
    </source>
</evidence>
<dbReference type="GO" id="GO:0009424">
    <property type="term" value="C:bacterial-type flagellum hook"/>
    <property type="evidence" value="ECO:0007669"/>
    <property type="project" value="InterPro"/>
</dbReference>
<sequence length="539" mass="57017">MKVTDNATFRLMQTNLDRVSNKLLDLRYQGATGLKFNKASDAPGSIRPVLTTRTQMSRTDRYLETMGVSLDKMQATDGHMASVENIMQRAKELALSAINSSLSSADRQTIADEIAELKNQLLDSANATIDGKYIFSGFKENTIPFVENPDYDPALYDENNVNTWPYLYQGDANPTMLEITPGEYVSVNITGNELFMGVTNELAASGYNPPYLGETVTATLNPATAPGPLDLTIGDAPLVSYVIPADTDANYAANVANVINSNPTGLTATVNAATTDLGPLNLAGYNGGDTYSLSVDVAGSPINVTLDGATYDYTLQGLANALGNTVGAIAVTTTGGTLANGVTYDISSGSLVLTGPTTGEEISLTETIFDPDSSTSGGISGGNQTVYGTVDIATNTRENVTIDGAGLTALGLTPTTLDGHSGRIDIFSILTRTEEAVRAGNFDDPTGPGGSIQSQVDNLETAANQNRRVRSRLGARAGRVETAISSQEGVKVDLEQILSRYQDADVIETFNNIVKQETAFQAALNVTAKISQISILDYF</sequence>
<dbReference type="GO" id="GO:0071973">
    <property type="term" value="P:bacterial-type flagellum-dependent cell motility"/>
    <property type="evidence" value="ECO:0007669"/>
    <property type="project" value="InterPro"/>
</dbReference>
<evidence type="ECO:0000256" key="2">
    <source>
        <dbReference type="ARBA" id="ARBA00005709"/>
    </source>
</evidence>
<dbReference type="InterPro" id="IPR046358">
    <property type="entry name" value="Flagellin_C"/>
</dbReference>
<accession>A0A1M7YE44</accession>
<evidence type="ECO:0000313" key="7">
    <source>
        <dbReference type="Proteomes" id="UP000184603"/>
    </source>
</evidence>
<dbReference type="PANTHER" id="PTHR42792:SF1">
    <property type="entry name" value="FLAGELLAR HOOK-ASSOCIATED PROTEIN 3"/>
    <property type="match status" value="1"/>
</dbReference>
<reference evidence="6 7" key="1">
    <citation type="submission" date="2016-12" db="EMBL/GenBank/DDBJ databases">
        <authorList>
            <person name="Song W.-J."/>
            <person name="Kurnit D.M."/>
        </authorList>
    </citation>
    <scope>NUCLEOTIDE SEQUENCE [LARGE SCALE GENOMIC DNA]</scope>
    <source>
        <strain evidence="6 7">DSM 18488</strain>
    </source>
</reference>
<dbReference type="Pfam" id="PF00669">
    <property type="entry name" value="Flagellin_N"/>
    <property type="match status" value="1"/>
</dbReference>
<organism evidence="6 7">
    <name type="scientific">Desulfopila aestuarii DSM 18488</name>
    <dbReference type="NCBI Taxonomy" id="1121416"/>
    <lineage>
        <taxon>Bacteria</taxon>
        <taxon>Pseudomonadati</taxon>
        <taxon>Thermodesulfobacteriota</taxon>
        <taxon>Desulfobulbia</taxon>
        <taxon>Desulfobulbales</taxon>
        <taxon>Desulfocapsaceae</taxon>
        <taxon>Desulfopila</taxon>
    </lineage>
</organism>
<dbReference type="PANTHER" id="PTHR42792">
    <property type="entry name" value="FLAGELLIN"/>
    <property type="match status" value="1"/>
</dbReference>
<keyword evidence="3" id="KW-0975">Bacterial flagellum</keyword>
<dbReference type="Gene3D" id="1.20.1330.10">
    <property type="entry name" value="f41 fragment of flagellin, N-terminal domain"/>
    <property type="match status" value="2"/>
</dbReference>
<keyword evidence="6" id="KW-0969">Cilium</keyword>
<proteinExistence type="inferred from homology"/>
<protein>
    <submittedName>
        <fullName evidence="6">Flagellar hook-associated protein 3</fullName>
    </submittedName>
</protein>
<dbReference type="InterPro" id="IPR001029">
    <property type="entry name" value="Flagellin_N"/>
</dbReference>
<keyword evidence="6" id="KW-0966">Cell projection</keyword>
<feature type="domain" description="Flagellin C-terminal" evidence="5">
    <location>
        <begin position="457"/>
        <end position="539"/>
    </location>
</feature>
<feature type="domain" description="Flagellin N-terminal" evidence="4">
    <location>
        <begin position="10"/>
        <end position="138"/>
    </location>
</feature>